<proteinExistence type="predicted"/>
<dbReference type="eggNOG" id="ENOG50308R4">
    <property type="taxonomic scope" value="Bacteria"/>
</dbReference>
<accession>A3QA63</accession>
<dbReference type="EMBL" id="CP000606">
    <property type="protein sequence ID" value="ABO22361.1"/>
    <property type="molecule type" value="Genomic_DNA"/>
</dbReference>
<organism evidence="1 2">
    <name type="scientific">Shewanella loihica (strain ATCC BAA-1088 / PV-4)</name>
    <dbReference type="NCBI Taxonomy" id="323850"/>
    <lineage>
        <taxon>Bacteria</taxon>
        <taxon>Pseudomonadati</taxon>
        <taxon>Pseudomonadota</taxon>
        <taxon>Gammaproteobacteria</taxon>
        <taxon>Alteromonadales</taxon>
        <taxon>Shewanellaceae</taxon>
        <taxon>Shewanella</taxon>
    </lineage>
</organism>
<dbReference type="Proteomes" id="UP000001558">
    <property type="component" value="Chromosome"/>
</dbReference>
<dbReference type="HOGENOM" id="CLU_151328_0_0_6"/>
<reference evidence="1 2" key="1">
    <citation type="submission" date="2007-03" db="EMBL/GenBank/DDBJ databases">
        <title>Complete sequence of Shewanella loihica PV-4.</title>
        <authorList>
            <consortium name="US DOE Joint Genome Institute"/>
            <person name="Copeland A."/>
            <person name="Lucas S."/>
            <person name="Lapidus A."/>
            <person name="Barry K."/>
            <person name="Detter J.C."/>
            <person name="Glavina del Rio T."/>
            <person name="Hammon N."/>
            <person name="Israni S."/>
            <person name="Dalin E."/>
            <person name="Tice H."/>
            <person name="Pitluck S."/>
            <person name="Chain P."/>
            <person name="Malfatti S."/>
            <person name="Shin M."/>
            <person name="Vergez L."/>
            <person name="Schmutz J."/>
            <person name="Larimer F."/>
            <person name="Land M."/>
            <person name="Hauser L."/>
            <person name="Kyrpides N."/>
            <person name="Mikhailova N."/>
            <person name="Romine M.F."/>
            <person name="Serres G."/>
            <person name="Fredrickson J."/>
            <person name="Tiedje J."/>
            <person name="Richardson P."/>
        </authorList>
    </citation>
    <scope>NUCLEOTIDE SEQUENCE [LARGE SCALE GENOMIC DNA]</scope>
    <source>
        <strain evidence="2">ATCC BAA-1088 / PV-4</strain>
    </source>
</reference>
<gene>
    <name evidence="1" type="ordered locus">Shew_0489</name>
</gene>
<protein>
    <submittedName>
        <fullName evidence="1">Uncharacterized protein</fullName>
    </submittedName>
</protein>
<dbReference type="AlphaFoldDB" id="A3QA63"/>
<evidence type="ECO:0000313" key="1">
    <source>
        <dbReference type="EMBL" id="ABO22361.1"/>
    </source>
</evidence>
<keyword evidence="2" id="KW-1185">Reference proteome</keyword>
<dbReference type="KEGG" id="slo:Shew_0489"/>
<dbReference type="RefSeq" id="WP_011864295.1">
    <property type="nucleotide sequence ID" value="NC_009092.1"/>
</dbReference>
<sequence length="142" mass="14518" precursor="true">MKALKLSQGLTLGPALLLPALLIGLGLYSAQASASNGFNSEASHAAGGAAMAGALVWASDAWTPQYDRAWVGFSVSAAIGILVQYHEYDKGTNTASEALLDAASHTLGAAIGAYVTDGYLLSPVVKPEPGGSYVGVDLSFRF</sequence>
<evidence type="ECO:0000313" key="2">
    <source>
        <dbReference type="Proteomes" id="UP000001558"/>
    </source>
</evidence>
<dbReference type="STRING" id="323850.Shew_0489"/>
<dbReference type="OrthoDB" id="6266725at2"/>
<name>A3QA63_SHELP</name>